<accession>A0A1N7CU32</accession>
<dbReference type="Proteomes" id="UP000186385">
    <property type="component" value="Unassembled WGS sequence"/>
</dbReference>
<organism evidence="2 3">
    <name type="scientific">Domibacillus enclensis</name>
    <dbReference type="NCBI Taxonomy" id="1017273"/>
    <lineage>
        <taxon>Bacteria</taxon>
        <taxon>Bacillati</taxon>
        <taxon>Bacillota</taxon>
        <taxon>Bacilli</taxon>
        <taxon>Bacillales</taxon>
        <taxon>Bacillaceae</taxon>
        <taxon>Domibacillus</taxon>
    </lineage>
</organism>
<name>A0A1N7CU32_9BACI</name>
<dbReference type="OrthoDB" id="2864841at2"/>
<proteinExistence type="predicted"/>
<dbReference type="STRING" id="1017273.SAMN05443094_11613"/>
<sequence>MKKNELEQRITEYEMELEQLRSQLTLVAEQEAAREQFMSSKQIIELVRQQTGRELNMSTIKRWADEGYLGDVVDEKQAFPALRTKQGKKRFLYPKEEVRQFLHEKGYLLPAFDVLDQVWLGGERAMVMKAALQKGEFQYTVQLESTFDIQKGVMESQLSKEGLEIESEN</sequence>
<keyword evidence="1" id="KW-0175">Coiled coil</keyword>
<evidence type="ECO:0000256" key="1">
    <source>
        <dbReference type="SAM" id="Coils"/>
    </source>
</evidence>
<dbReference type="EMBL" id="FTLX01000016">
    <property type="protein sequence ID" value="SIR67158.1"/>
    <property type="molecule type" value="Genomic_DNA"/>
</dbReference>
<dbReference type="RefSeq" id="WP_052698540.1">
    <property type="nucleotide sequence ID" value="NZ_FTLX01000016.1"/>
</dbReference>
<reference evidence="2 3" key="1">
    <citation type="submission" date="2017-01" db="EMBL/GenBank/DDBJ databases">
        <authorList>
            <person name="Mah S.A."/>
            <person name="Swanson W.J."/>
            <person name="Moy G.W."/>
            <person name="Vacquier V.D."/>
        </authorList>
    </citation>
    <scope>NUCLEOTIDE SEQUENCE [LARGE SCALE GENOMIC DNA]</scope>
    <source>
        <strain evidence="2 3">NIO-1016</strain>
    </source>
</reference>
<feature type="coiled-coil region" evidence="1">
    <location>
        <begin position="3"/>
        <end position="30"/>
    </location>
</feature>
<evidence type="ECO:0000313" key="3">
    <source>
        <dbReference type="Proteomes" id="UP000186385"/>
    </source>
</evidence>
<evidence type="ECO:0000313" key="2">
    <source>
        <dbReference type="EMBL" id="SIR67158.1"/>
    </source>
</evidence>
<protein>
    <submittedName>
        <fullName evidence="2">Uncharacterized protein</fullName>
    </submittedName>
</protein>
<dbReference type="AlphaFoldDB" id="A0A1N7CU32"/>
<gene>
    <name evidence="2" type="ORF">SAMN05443094_11613</name>
</gene>